<dbReference type="InterPro" id="IPR001005">
    <property type="entry name" value="SANT/Myb"/>
</dbReference>
<dbReference type="InterPro" id="IPR019786">
    <property type="entry name" value="Zinc_finger_PHD-type_CS"/>
</dbReference>
<dbReference type="SMART" id="SM00249">
    <property type="entry name" value="PHD"/>
    <property type="match status" value="1"/>
</dbReference>
<evidence type="ECO:0000259" key="10">
    <source>
        <dbReference type="PROSITE" id="PS51294"/>
    </source>
</evidence>
<dbReference type="CDD" id="cd15489">
    <property type="entry name" value="PHD_SF"/>
    <property type="match status" value="1"/>
</dbReference>
<keyword evidence="4" id="KW-0862">Zinc</keyword>
<feature type="domain" description="Myb-like" evidence="9">
    <location>
        <begin position="319"/>
        <end position="380"/>
    </location>
</feature>
<accession>A0AAD8I1P8</accession>
<dbReference type="PROSITE" id="PS50090">
    <property type="entry name" value="MYB_LIKE"/>
    <property type="match status" value="1"/>
</dbReference>
<dbReference type="PROSITE" id="PS50016">
    <property type="entry name" value="ZF_PHD_2"/>
    <property type="match status" value="1"/>
</dbReference>
<gene>
    <name evidence="11" type="ORF">POM88_033226</name>
</gene>
<keyword evidence="2" id="KW-0479">Metal-binding</keyword>
<dbReference type="SMART" id="SM00717">
    <property type="entry name" value="SANT"/>
    <property type="match status" value="1"/>
</dbReference>
<dbReference type="PANTHER" id="PTHR47863:SF4">
    <property type="entry name" value="RING_FYVE_PHD ZINC FINGER SUPERFAMILY PROTEIN"/>
    <property type="match status" value="1"/>
</dbReference>
<feature type="domain" description="HTH myb-type" evidence="10">
    <location>
        <begin position="319"/>
        <end position="384"/>
    </location>
</feature>
<evidence type="ECO:0000259" key="9">
    <source>
        <dbReference type="PROSITE" id="PS50090"/>
    </source>
</evidence>
<dbReference type="AlphaFoldDB" id="A0AAD8I1P8"/>
<protein>
    <recommendedName>
        <fullName evidence="13">Myb-like domain-containing protein</fullName>
    </recommendedName>
</protein>
<keyword evidence="12" id="KW-1185">Reference proteome</keyword>
<keyword evidence="5" id="KW-0539">Nucleus</keyword>
<dbReference type="SUPFAM" id="SSF57903">
    <property type="entry name" value="FYVE/PHD zinc finger"/>
    <property type="match status" value="1"/>
</dbReference>
<dbReference type="SUPFAM" id="SSF46689">
    <property type="entry name" value="Homeodomain-like"/>
    <property type="match status" value="1"/>
</dbReference>
<evidence type="ECO:0000256" key="7">
    <source>
        <dbReference type="SAM" id="MobiDB-lite"/>
    </source>
</evidence>
<evidence type="ECO:0000256" key="3">
    <source>
        <dbReference type="ARBA" id="ARBA00022771"/>
    </source>
</evidence>
<proteinExistence type="predicted"/>
<feature type="region of interest" description="Disordered" evidence="7">
    <location>
        <begin position="166"/>
        <end position="193"/>
    </location>
</feature>
<reference evidence="11" key="1">
    <citation type="submission" date="2023-02" db="EMBL/GenBank/DDBJ databases">
        <title>Genome of toxic invasive species Heracleum sosnowskyi carries increased number of genes despite the absence of recent whole-genome duplications.</title>
        <authorList>
            <person name="Schelkunov M."/>
            <person name="Shtratnikova V."/>
            <person name="Makarenko M."/>
            <person name="Klepikova A."/>
            <person name="Omelchenko D."/>
            <person name="Novikova G."/>
            <person name="Obukhova E."/>
            <person name="Bogdanov V."/>
            <person name="Penin A."/>
            <person name="Logacheva M."/>
        </authorList>
    </citation>
    <scope>NUCLEOTIDE SEQUENCE</scope>
    <source>
        <strain evidence="11">Hsosn_3</strain>
        <tissue evidence="11">Leaf</tissue>
    </source>
</reference>
<name>A0AAD8I1P8_9APIA</name>
<dbReference type="InterPro" id="IPR017930">
    <property type="entry name" value="Myb_dom"/>
</dbReference>
<reference evidence="11" key="2">
    <citation type="submission" date="2023-05" db="EMBL/GenBank/DDBJ databases">
        <authorList>
            <person name="Schelkunov M.I."/>
        </authorList>
    </citation>
    <scope>NUCLEOTIDE SEQUENCE</scope>
    <source>
        <strain evidence="11">Hsosn_3</strain>
        <tissue evidence="11">Leaf</tissue>
    </source>
</reference>
<dbReference type="InterPro" id="IPR011011">
    <property type="entry name" value="Znf_FYVE_PHD"/>
</dbReference>
<feature type="compositionally biased region" description="Low complexity" evidence="7">
    <location>
        <begin position="268"/>
        <end position="278"/>
    </location>
</feature>
<feature type="region of interest" description="Disordered" evidence="7">
    <location>
        <begin position="262"/>
        <end position="317"/>
    </location>
</feature>
<dbReference type="Proteomes" id="UP001237642">
    <property type="component" value="Unassembled WGS sequence"/>
</dbReference>
<evidence type="ECO:0000259" key="8">
    <source>
        <dbReference type="PROSITE" id="PS50016"/>
    </source>
</evidence>
<evidence type="ECO:0000256" key="4">
    <source>
        <dbReference type="ARBA" id="ARBA00022833"/>
    </source>
</evidence>
<feature type="compositionally biased region" description="Basic and acidic residues" evidence="7">
    <location>
        <begin position="229"/>
        <end position="241"/>
    </location>
</feature>
<evidence type="ECO:0008006" key="13">
    <source>
        <dbReference type="Google" id="ProtNLM"/>
    </source>
</evidence>
<feature type="compositionally biased region" description="Basic and acidic residues" evidence="7">
    <location>
        <begin position="173"/>
        <end position="189"/>
    </location>
</feature>
<dbReference type="InterPro" id="IPR019787">
    <property type="entry name" value="Znf_PHD-finger"/>
</dbReference>
<dbReference type="GO" id="GO:0005634">
    <property type="term" value="C:nucleus"/>
    <property type="evidence" value="ECO:0007669"/>
    <property type="project" value="UniProtKB-SubCell"/>
</dbReference>
<dbReference type="InterPro" id="IPR009057">
    <property type="entry name" value="Homeodomain-like_sf"/>
</dbReference>
<dbReference type="Pfam" id="PF00249">
    <property type="entry name" value="Myb_DNA-binding"/>
    <property type="match status" value="1"/>
</dbReference>
<dbReference type="PROSITE" id="PS51294">
    <property type="entry name" value="HTH_MYB"/>
    <property type="match status" value="1"/>
</dbReference>
<keyword evidence="3 6" id="KW-0863">Zinc-finger</keyword>
<feature type="region of interest" description="Disordered" evidence="7">
    <location>
        <begin position="221"/>
        <end position="241"/>
    </location>
</feature>
<evidence type="ECO:0000256" key="1">
    <source>
        <dbReference type="ARBA" id="ARBA00004123"/>
    </source>
</evidence>
<dbReference type="Gene3D" id="3.30.40.10">
    <property type="entry name" value="Zinc/RING finger domain, C3HC4 (zinc finger)"/>
    <property type="match status" value="1"/>
</dbReference>
<dbReference type="GO" id="GO:0008270">
    <property type="term" value="F:zinc ion binding"/>
    <property type="evidence" value="ECO:0007669"/>
    <property type="project" value="UniProtKB-KW"/>
</dbReference>
<dbReference type="InterPro" id="IPR001965">
    <property type="entry name" value="Znf_PHD"/>
</dbReference>
<evidence type="ECO:0000256" key="2">
    <source>
        <dbReference type="ARBA" id="ARBA00022723"/>
    </source>
</evidence>
<comment type="subcellular location">
    <subcellularLocation>
        <location evidence="1">Nucleus</location>
    </subcellularLocation>
</comment>
<evidence type="ECO:0000313" key="12">
    <source>
        <dbReference type="Proteomes" id="UP001237642"/>
    </source>
</evidence>
<dbReference type="Gene3D" id="1.10.10.60">
    <property type="entry name" value="Homeodomain-like"/>
    <property type="match status" value="1"/>
</dbReference>
<sequence length="389" mass="43748">MMDENVPIKKFHWMDFCIKCDKSNGKLLTCHENDCPLVVHEDCLGFEAKFDYVGNFYCPYCVFKRASQEVIEAERKAVVAEKTLSTFLHGNGEVDVEVVETENVTGSSTDVRNQGVERGTECSMRDEGAEVFLVNNEGVVLLHRVGDDGGLNDDLNRVKVAEKGSDECCSGEGKVDQQRDVDMTERSQSGDKIQNDVTRTETFSKNHQDAGHYDSRDFMEENAEEAEENEGRVDEVKNQEQAQKTKEKALCKESVPQVQKEAKRKVNDTTASTCMDTDTTSDEVTGAQPPGVDTPKGSSRKSSKVAKPPAIFRKLPTSTVKRKRAAWKVEEENQLKEGVKKHKEIVNKNIPWKKILEEGSDVFDESRTPADLKDKWRNILAKEPLFELS</sequence>
<dbReference type="PROSITE" id="PS01359">
    <property type="entry name" value="ZF_PHD_1"/>
    <property type="match status" value="1"/>
</dbReference>
<organism evidence="11 12">
    <name type="scientific">Heracleum sosnowskyi</name>
    <dbReference type="NCBI Taxonomy" id="360622"/>
    <lineage>
        <taxon>Eukaryota</taxon>
        <taxon>Viridiplantae</taxon>
        <taxon>Streptophyta</taxon>
        <taxon>Embryophyta</taxon>
        <taxon>Tracheophyta</taxon>
        <taxon>Spermatophyta</taxon>
        <taxon>Magnoliopsida</taxon>
        <taxon>eudicotyledons</taxon>
        <taxon>Gunneridae</taxon>
        <taxon>Pentapetalae</taxon>
        <taxon>asterids</taxon>
        <taxon>campanulids</taxon>
        <taxon>Apiales</taxon>
        <taxon>Apiaceae</taxon>
        <taxon>Apioideae</taxon>
        <taxon>apioid superclade</taxon>
        <taxon>Tordylieae</taxon>
        <taxon>Tordyliinae</taxon>
        <taxon>Heracleum</taxon>
    </lineage>
</organism>
<dbReference type="EMBL" id="JAUIZM010000007">
    <property type="protein sequence ID" value="KAK1377033.1"/>
    <property type="molecule type" value="Genomic_DNA"/>
</dbReference>
<dbReference type="CDD" id="cd11660">
    <property type="entry name" value="SANT_TRF"/>
    <property type="match status" value="1"/>
</dbReference>
<dbReference type="InterPro" id="IPR013083">
    <property type="entry name" value="Znf_RING/FYVE/PHD"/>
</dbReference>
<comment type="caution">
    <text evidence="11">The sequence shown here is derived from an EMBL/GenBank/DDBJ whole genome shotgun (WGS) entry which is preliminary data.</text>
</comment>
<feature type="domain" description="PHD-type" evidence="8">
    <location>
        <begin position="14"/>
        <end position="64"/>
    </location>
</feature>
<evidence type="ECO:0000256" key="5">
    <source>
        <dbReference type="ARBA" id="ARBA00023242"/>
    </source>
</evidence>
<dbReference type="PANTHER" id="PTHR47863">
    <property type="entry name" value="RING/FYVE/PHD ZINC FINGER SUPERFAMILY PROTEIN"/>
    <property type="match status" value="1"/>
</dbReference>
<evidence type="ECO:0000313" key="11">
    <source>
        <dbReference type="EMBL" id="KAK1377033.1"/>
    </source>
</evidence>
<evidence type="ECO:0000256" key="6">
    <source>
        <dbReference type="PROSITE-ProRule" id="PRU00146"/>
    </source>
</evidence>